<dbReference type="EMBL" id="RBIL01000001">
    <property type="protein sequence ID" value="RKQ91375.1"/>
    <property type="molecule type" value="Genomic_DNA"/>
</dbReference>
<dbReference type="AlphaFoldDB" id="A0A660LAY3"/>
<evidence type="ECO:0000313" key="1">
    <source>
        <dbReference type="EMBL" id="RKQ91375.1"/>
    </source>
</evidence>
<comment type="caution">
    <text evidence="1">The sequence shown here is derived from an EMBL/GenBank/DDBJ whole genome shotgun (WGS) entry which is preliminary data.</text>
</comment>
<dbReference type="Proteomes" id="UP000278962">
    <property type="component" value="Unassembled WGS sequence"/>
</dbReference>
<evidence type="ECO:0000313" key="2">
    <source>
        <dbReference type="Proteomes" id="UP000278962"/>
    </source>
</evidence>
<gene>
    <name evidence="1" type="ORF">C8N24_1197</name>
</gene>
<proteinExistence type="predicted"/>
<name>A0A660LAY3_9ACTN</name>
<keyword evidence="2" id="KW-1185">Reference proteome</keyword>
<reference evidence="1 2" key="1">
    <citation type="submission" date="2018-10" db="EMBL/GenBank/DDBJ databases">
        <title>Genomic Encyclopedia of Archaeal and Bacterial Type Strains, Phase II (KMG-II): from individual species to whole genera.</title>
        <authorList>
            <person name="Goeker M."/>
        </authorList>
    </citation>
    <scope>NUCLEOTIDE SEQUENCE [LARGE SCALE GENOMIC DNA]</scope>
    <source>
        <strain evidence="1 2">DSM 14954</strain>
    </source>
</reference>
<sequence>MSRPSPPELLEETARLAYHFHWPLDTILDLEHADRRTFLREADALAYPYEE</sequence>
<accession>A0A660LAY3</accession>
<protein>
    <submittedName>
        <fullName evidence="1">Uncharacterized protein</fullName>
    </submittedName>
</protein>
<organism evidence="1 2">
    <name type="scientific">Solirubrobacter pauli</name>
    <dbReference type="NCBI Taxonomy" id="166793"/>
    <lineage>
        <taxon>Bacteria</taxon>
        <taxon>Bacillati</taxon>
        <taxon>Actinomycetota</taxon>
        <taxon>Thermoleophilia</taxon>
        <taxon>Solirubrobacterales</taxon>
        <taxon>Solirubrobacteraceae</taxon>
        <taxon>Solirubrobacter</taxon>
    </lineage>
</organism>